<gene>
    <name evidence="2" type="ORF">N0F65_005290</name>
</gene>
<proteinExistence type="predicted"/>
<reference evidence="2" key="2">
    <citation type="journal article" date="2023" name="Microbiol Resour">
        <title>Decontamination and Annotation of the Draft Genome Sequence of the Oomycete Lagenidium giganteum ARSEF 373.</title>
        <authorList>
            <person name="Morgan W.R."/>
            <person name="Tartar A."/>
        </authorList>
    </citation>
    <scope>NUCLEOTIDE SEQUENCE</scope>
    <source>
        <strain evidence="2">ARSEF 373</strain>
    </source>
</reference>
<name>A0AAV2Z1C6_9STRA</name>
<feature type="transmembrane region" description="Helical" evidence="1">
    <location>
        <begin position="176"/>
        <end position="202"/>
    </location>
</feature>
<accession>A0AAV2Z1C6</accession>
<keyword evidence="3" id="KW-1185">Reference proteome</keyword>
<sequence length="220" mass="24974">MFREVTEITMQTIQCYRSNRYLGRAWVRHVGAFALVLNCWSTPLIRAIVHREDEGFARFLCLAVDIILDFWSSTLTPLIVGYGDFDLAMNKMSANFARSPYFFAQFHSDLQLGIPTSWLALLAQNFPSATMISSLNSMKLLIASRDAAVVPSYKPSSHRRSSTTFREIPVVKERKWFFRMLQVVHVLLALHGVVIFVFHMLATVNDPAANSVACQMPLKP</sequence>
<evidence type="ECO:0000313" key="3">
    <source>
        <dbReference type="Proteomes" id="UP001146120"/>
    </source>
</evidence>
<keyword evidence="1" id="KW-0472">Membrane</keyword>
<protein>
    <submittedName>
        <fullName evidence="2">Uncharacterized protein</fullName>
    </submittedName>
</protein>
<evidence type="ECO:0000256" key="1">
    <source>
        <dbReference type="SAM" id="Phobius"/>
    </source>
</evidence>
<comment type="caution">
    <text evidence="2">The sequence shown here is derived from an EMBL/GenBank/DDBJ whole genome shotgun (WGS) entry which is preliminary data.</text>
</comment>
<evidence type="ECO:0000313" key="2">
    <source>
        <dbReference type="EMBL" id="DAZ99388.1"/>
    </source>
</evidence>
<reference evidence="2" key="1">
    <citation type="submission" date="2022-11" db="EMBL/GenBank/DDBJ databases">
        <authorList>
            <person name="Morgan W.R."/>
            <person name="Tartar A."/>
        </authorList>
    </citation>
    <scope>NUCLEOTIDE SEQUENCE</scope>
    <source>
        <strain evidence="2">ARSEF 373</strain>
    </source>
</reference>
<keyword evidence="1" id="KW-1133">Transmembrane helix</keyword>
<keyword evidence="1" id="KW-0812">Transmembrane</keyword>
<dbReference type="AlphaFoldDB" id="A0AAV2Z1C6"/>
<organism evidence="2 3">
    <name type="scientific">Lagenidium giganteum</name>
    <dbReference type="NCBI Taxonomy" id="4803"/>
    <lineage>
        <taxon>Eukaryota</taxon>
        <taxon>Sar</taxon>
        <taxon>Stramenopiles</taxon>
        <taxon>Oomycota</taxon>
        <taxon>Peronosporomycetes</taxon>
        <taxon>Pythiales</taxon>
        <taxon>Pythiaceae</taxon>
    </lineage>
</organism>
<dbReference type="EMBL" id="DAKRPA010000084">
    <property type="protein sequence ID" value="DAZ99388.1"/>
    <property type="molecule type" value="Genomic_DNA"/>
</dbReference>
<dbReference type="Proteomes" id="UP001146120">
    <property type="component" value="Unassembled WGS sequence"/>
</dbReference>